<proteinExistence type="predicted"/>
<dbReference type="Proteomes" id="UP000187283">
    <property type="component" value="Unassembled WGS sequence"/>
</dbReference>
<sequence length="108" mass="12324">MNNTSFQESSNTNLCQKNDPHLTEQGSLLDFKSSILKNLNNVKNSYSLLIPDLNYSCFDFLISNVNQNSLNNYIKACSFYSSIFCSFLDIIDLSNYTDISSSPHERYP</sequence>
<keyword evidence="3" id="KW-1185">Reference proteome</keyword>
<comment type="caution">
    <text evidence="2">The sequence shown here is derived from an EMBL/GenBank/DDBJ whole genome shotgun (WGS) entry which is preliminary data.</text>
</comment>
<dbReference type="EMBL" id="LSSN01006023">
    <property type="protein sequence ID" value="OMJ07572.1"/>
    <property type="molecule type" value="Genomic_DNA"/>
</dbReference>
<evidence type="ECO:0000313" key="1">
    <source>
        <dbReference type="EMBL" id="OMJ07572.1"/>
    </source>
</evidence>
<protein>
    <submittedName>
        <fullName evidence="2">Uncharacterized protein</fullName>
    </submittedName>
</protein>
<dbReference type="AlphaFoldDB" id="A0A1R1X9B7"/>
<name>A0A1R1X9B7_9FUNG</name>
<accession>A0A1R1X9B7</accession>
<dbReference type="EMBL" id="LSSN01004617">
    <property type="protein sequence ID" value="OMJ11216.1"/>
    <property type="molecule type" value="Genomic_DNA"/>
</dbReference>
<evidence type="ECO:0000313" key="2">
    <source>
        <dbReference type="EMBL" id="OMJ11216.1"/>
    </source>
</evidence>
<organism evidence="2 3">
    <name type="scientific">Smittium culicis</name>
    <dbReference type="NCBI Taxonomy" id="133412"/>
    <lineage>
        <taxon>Eukaryota</taxon>
        <taxon>Fungi</taxon>
        <taxon>Fungi incertae sedis</taxon>
        <taxon>Zoopagomycota</taxon>
        <taxon>Kickxellomycotina</taxon>
        <taxon>Harpellomycetes</taxon>
        <taxon>Harpellales</taxon>
        <taxon>Legeriomycetaceae</taxon>
        <taxon>Smittium</taxon>
    </lineage>
</organism>
<gene>
    <name evidence="1" type="ORF">AYI70_g12087</name>
    <name evidence="2" type="ORF">AYI70_g9870</name>
</gene>
<evidence type="ECO:0000313" key="3">
    <source>
        <dbReference type="Proteomes" id="UP000187283"/>
    </source>
</evidence>
<reference evidence="2 3" key="1">
    <citation type="submission" date="2017-01" db="EMBL/GenBank/DDBJ databases">
        <authorList>
            <person name="Mah S.A."/>
            <person name="Swanson W.J."/>
            <person name="Moy G.W."/>
            <person name="Vacquier V.D."/>
        </authorList>
    </citation>
    <scope>NUCLEOTIDE SEQUENCE [LARGE SCALE GENOMIC DNA]</scope>
    <source>
        <strain evidence="2 3">GSMNP</strain>
    </source>
</reference>